<dbReference type="SUPFAM" id="SSF51294">
    <property type="entry name" value="Hedgehog/intein (Hint) domain"/>
    <property type="match status" value="1"/>
</dbReference>
<dbReference type="Pfam" id="PF07733">
    <property type="entry name" value="DNA_pol3_alpha"/>
    <property type="match status" value="2"/>
</dbReference>
<dbReference type="PANTHER" id="PTHR32294:SF0">
    <property type="entry name" value="DNA POLYMERASE III SUBUNIT ALPHA"/>
    <property type="match status" value="1"/>
</dbReference>
<dbReference type="SUPFAM" id="SSF55608">
    <property type="entry name" value="Homing endonucleases"/>
    <property type="match status" value="1"/>
</dbReference>
<evidence type="ECO:0000256" key="8">
    <source>
        <dbReference type="ARBA" id="ARBA00022932"/>
    </source>
</evidence>
<dbReference type="Pfam" id="PF17657">
    <property type="entry name" value="DNA_pol3_finger"/>
    <property type="match status" value="1"/>
</dbReference>
<dbReference type="InterPro" id="IPR040982">
    <property type="entry name" value="DNA_pol3_finger"/>
</dbReference>
<dbReference type="Pfam" id="PF02811">
    <property type="entry name" value="PHP"/>
    <property type="match status" value="1"/>
</dbReference>
<dbReference type="GO" id="GO:0006260">
    <property type="term" value="P:DNA replication"/>
    <property type="evidence" value="ECO:0007669"/>
    <property type="project" value="UniProtKB-KW"/>
</dbReference>
<dbReference type="InterPro" id="IPR003586">
    <property type="entry name" value="Hint_dom_C"/>
</dbReference>
<keyword evidence="6" id="KW-0235">DNA replication</keyword>
<dbReference type="InterPro" id="IPR011708">
    <property type="entry name" value="DNA_pol3_alpha_NTPase_dom"/>
</dbReference>
<dbReference type="CDD" id="cd12113">
    <property type="entry name" value="PHP_PolIIIA_DnaE3"/>
    <property type="match status" value="1"/>
</dbReference>
<gene>
    <name evidence="12" type="primary">dnaE</name>
    <name evidence="12" type="ORF">EYH37_02480</name>
</gene>
<comment type="caution">
    <text evidence="12">The sequence shown here is derived from an EMBL/GenBank/DDBJ whole genome shotgun (WGS) entry which is preliminary data.</text>
</comment>
<dbReference type="InterPro" id="IPR006141">
    <property type="entry name" value="Intein_N"/>
</dbReference>
<dbReference type="InterPro" id="IPR004860">
    <property type="entry name" value="LAGLIDADG_dom"/>
</dbReference>
<dbReference type="NCBIfam" id="TIGR00594">
    <property type="entry name" value="polc"/>
    <property type="match status" value="1"/>
</dbReference>
<dbReference type="GO" id="GO:0005737">
    <property type="term" value="C:cytoplasm"/>
    <property type="evidence" value="ECO:0007669"/>
    <property type="project" value="UniProtKB-SubCell"/>
</dbReference>
<dbReference type="Proteomes" id="UP000606463">
    <property type="component" value="Unassembled WGS sequence"/>
</dbReference>
<dbReference type="GO" id="GO:0003676">
    <property type="term" value="F:nucleic acid binding"/>
    <property type="evidence" value="ECO:0007669"/>
    <property type="project" value="InterPro"/>
</dbReference>
<dbReference type="EMBL" id="DQVE01000025">
    <property type="protein sequence ID" value="HIP98220.1"/>
    <property type="molecule type" value="Genomic_DNA"/>
</dbReference>
<evidence type="ECO:0000256" key="7">
    <source>
        <dbReference type="ARBA" id="ARBA00022813"/>
    </source>
</evidence>
<dbReference type="InterPro" id="IPR003141">
    <property type="entry name" value="Pol/His_phosphatase_N"/>
</dbReference>
<dbReference type="GO" id="GO:0008408">
    <property type="term" value="F:3'-5' exonuclease activity"/>
    <property type="evidence" value="ECO:0007669"/>
    <property type="project" value="InterPro"/>
</dbReference>
<dbReference type="InterPro" id="IPR004013">
    <property type="entry name" value="PHP_dom"/>
</dbReference>
<accession>A0A9D0YNG4</accession>
<dbReference type="PANTHER" id="PTHR32294">
    <property type="entry name" value="DNA POLYMERASE III SUBUNIT ALPHA"/>
    <property type="match status" value="1"/>
</dbReference>
<dbReference type="CDD" id="cd04485">
    <property type="entry name" value="DnaE_OBF"/>
    <property type="match status" value="1"/>
</dbReference>
<dbReference type="NCBIfam" id="TIGR01443">
    <property type="entry name" value="intein_Cterm"/>
    <property type="match status" value="1"/>
</dbReference>
<dbReference type="InterPro" id="IPR027434">
    <property type="entry name" value="Homing_endonucl"/>
</dbReference>
<keyword evidence="5 12" id="KW-0548">Nucleotidyltransferase</keyword>
<dbReference type="Gene3D" id="2.170.16.10">
    <property type="entry name" value="Hedgehog/Intein (Hint) domain"/>
    <property type="match status" value="2"/>
</dbReference>
<dbReference type="Pfam" id="PF14579">
    <property type="entry name" value="HHH_6"/>
    <property type="match status" value="1"/>
</dbReference>
<dbReference type="InterPro" id="IPR004805">
    <property type="entry name" value="DnaE2/DnaE/PolC"/>
</dbReference>
<comment type="catalytic activity">
    <reaction evidence="10">
        <text>DNA(n) + a 2'-deoxyribonucleoside 5'-triphosphate = DNA(n+1) + diphosphate</text>
        <dbReference type="Rhea" id="RHEA:22508"/>
        <dbReference type="Rhea" id="RHEA-COMP:17339"/>
        <dbReference type="Rhea" id="RHEA-COMP:17340"/>
        <dbReference type="ChEBI" id="CHEBI:33019"/>
        <dbReference type="ChEBI" id="CHEBI:61560"/>
        <dbReference type="ChEBI" id="CHEBI:173112"/>
        <dbReference type="EC" id="2.7.7.7"/>
    </reaction>
</comment>
<name>A0A9D0YNG4_AQUAO</name>
<dbReference type="GO" id="GO:0004519">
    <property type="term" value="F:endonuclease activity"/>
    <property type="evidence" value="ECO:0007669"/>
    <property type="project" value="InterPro"/>
</dbReference>
<organism evidence="12 13">
    <name type="scientific">Aquifex aeolicus</name>
    <dbReference type="NCBI Taxonomy" id="63363"/>
    <lineage>
        <taxon>Bacteria</taxon>
        <taxon>Pseudomonadati</taxon>
        <taxon>Aquificota</taxon>
        <taxon>Aquificia</taxon>
        <taxon>Aquificales</taxon>
        <taxon>Aquificaceae</taxon>
        <taxon>Aquifex</taxon>
    </lineage>
</organism>
<dbReference type="InterPro" id="IPR030934">
    <property type="entry name" value="Intein_C"/>
</dbReference>
<dbReference type="Pfam" id="PF14890">
    <property type="entry name" value="Intein_splicing"/>
    <property type="match status" value="1"/>
</dbReference>
<evidence type="ECO:0000256" key="2">
    <source>
        <dbReference type="ARBA" id="ARBA00012417"/>
    </source>
</evidence>
<dbReference type="PROSITE" id="PS50819">
    <property type="entry name" value="INTEIN_ENDONUCLEASE"/>
    <property type="match status" value="1"/>
</dbReference>
<feature type="domain" description="DOD-type homing endonuclease" evidence="11">
    <location>
        <begin position="534"/>
        <end position="670"/>
    </location>
</feature>
<dbReference type="InterPro" id="IPR041931">
    <property type="entry name" value="DNA_pol3_alpha_thumb_dom"/>
</dbReference>
<dbReference type="Gene3D" id="1.10.10.1600">
    <property type="entry name" value="Bacterial DNA polymerase III alpha subunit, thumb domain"/>
    <property type="match status" value="1"/>
</dbReference>
<dbReference type="InterPro" id="IPR006142">
    <property type="entry name" value="INTEIN"/>
</dbReference>
<keyword evidence="9" id="KW-0651">Protein splicing</keyword>
<dbReference type="SMART" id="SM00481">
    <property type="entry name" value="POLIIIAc"/>
    <property type="match status" value="1"/>
</dbReference>
<dbReference type="InterPro" id="IPR029460">
    <property type="entry name" value="DNAPol_HHH"/>
</dbReference>
<dbReference type="PRINTS" id="PR00379">
    <property type="entry name" value="INTEIN"/>
</dbReference>
<dbReference type="PROSITE" id="PS50817">
    <property type="entry name" value="INTEIN_N_TER"/>
    <property type="match status" value="1"/>
</dbReference>
<sequence>MGFKKEFVHLHLHTQFSLLDGAIKIKELPEYAQNLGYKAVAITDHGNLFGSYQFYTTLKEWGLKPIIGIEAYITKGSRKNKSGKVREDNYTDTQNNHIILIAKDDTGFKNLRTLTTIGYTEGLHQKPRIDLEVLNRYSEGLICLTACLKGLPTYYASKGEEKEAEKWLLKLVDIFGKEDLYVELQPHDLEEQKIANRVLIDLAKKHGLKLIATWDVHYLKPEDKVAHNILTALQMKTTYRELLQSPYGQKLQRMELHFASPEEVWKRFENTFDGWEKALLNTLEVAEKVSDRLEYFENKEYKMPVYEVPKGETLESYFKKLAIEGLKKRIAKGQARDDNLYWERLEYEMDVISKMGFPGYFLIVQDFINWARNKGIPVGPGRGCVLPETQVMLGSGALKPIKDISVGDFVLTHRGAVLPVLQKFEYDVEETLVRVEVGNEVLTLTEDHKVLALQDGENRLVWISAGKLKKDDFLVFPRQRSTNKEIVYDLLRFIEKGKTLRWDERFIYDERETTGFQPVKIPRFVKFDEFLAKILGCFISEKYTDIDEKGGVIIFNFPTKGEEYAQELLGLFEKVFNLKGKIDRLNNTLKVEFKSKIVAQFLRKLCGDKAINKQIPSEIVLNGKDKYVKTLIACIFRKGGRSSKTGNIKYITPSKSLAYQLRLLLARFGFWASITVEKKQRESWNPQYSLNISGKQLLLWNEAFKGFPIKLTHRGSFRNDTFFVDKKHIYLKIKKVEKVPYKGKVYDITVPFDHSYTTSAVSIHNSAGGSLVAYALGITDIDPIKHDLLFERFLNPDRVSMPDIDVDFCQERREEVINYVRQKYGKDNVSQIITYNVLKSKSVIRDVCRALGVPLEKADKLAKLIPQGETQGSQLSLEEMSDWTLGELKEKYGERPDIEDAVIKFREIINSDPSLKKAVEIGKKLEGLTRHTGFHAAGVVIAPKPLKELVPLFARNDKDKETKKENLAVATQYDMGALEGLGLLKMDLLGLKTLTELDLMKKMVKRLYGKEIDLLNLDYEDPKVYELLKSGKTTGVFQLESRGMQNLLLRLKPDRFDDLIAVLALYRPGPLKSGVIDSFIRRKHGEEKITYEFPELEPILRETYGIWAYQEQIMRMAQILAGFTPGEADTLRKAIGKKKKDLMKQMRDKFIEGAAKRGYDRKKIEELWNSIEKFASYSFNKSHSTAYAYVSFQTAYFKTYYPGVFFAVKLSTEKNENKFIALIKDAKLFGFEFLPPDINKSDIHFTLEEKEGKIYLRYGLSKIKGVGEEAAKAIKEAKKKYGKFKSLVDFIKKVDKRKVNKKVIEALIEAGAFDFTGESREVLLKKVRSQEKLSLSVGQNILFISESNKEKETPKVENFLELLRRERQLLGFYISGHPLDKYPHLLKRFKTRIEDIEEEESLYEVSIPGVIVDLEEKRTRSGKYMALFNLIDKTGLVECVIFPQTYEVLKDKVQEDAVVVVEGTLVTDFETDKRKLMVKKILIPEDVEKRLKIVLRFPEKVINGQFLEKLKKFLRRLSDPYEGIPTYITVYSSDGRVFEIELGREYWVLPNANNLNILKTKLGKYADIY</sequence>
<dbReference type="InterPro" id="IPR036844">
    <property type="entry name" value="Hint_dom_sf"/>
</dbReference>
<evidence type="ECO:0000259" key="11">
    <source>
        <dbReference type="PROSITE" id="PS50819"/>
    </source>
</evidence>
<dbReference type="EC" id="2.7.7.7" evidence="2"/>
<protein>
    <recommendedName>
        <fullName evidence="3">DNA polymerase III subunit alpha</fullName>
        <ecNumber evidence="2">2.7.7.7</ecNumber>
    </recommendedName>
</protein>
<dbReference type="CDD" id="cd00081">
    <property type="entry name" value="Hint"/>
    <property type="match status" value="1"/>
</dbReference>
<dbReference type="PROSITE" id="PS50818">
    <property type="entry name" value="INTEIN_C_TER"/>
    <property type="match status" value="1"/>
</dbReference>
<dbReference type="InterPro" id="IPR003587">
    <property type="entry name" value="Hint_dom_N"/>
</dbReference>
<evidence type="ECO:0000256" key="5">
    <source>
        <dbReference type="ARBA" id="ARBA00022695"/>
    </source>
</evidence>
<evidence type="ECO:0000256" key="9">
    <source>
        <dbReference type="ARBA" id="ARBA00023000"/>
    </source>
</evidence>
<reference evidence="12" key="1">
    <citation type="journal article" date="2020" name="ISME J.">
        <title>Gammaproteobacteria mediating utilization of methyl-, sulfur- and petroleum organic compounds in deep ocean hydrothermal plumes.</title>
        <authorList>
            <person name="Zhou Z."/>
            <person name="Liu Y."/>
            <person name="Pan J."/>
            <person name="Cron B.R."/>
            <person name="Toner B.M."/>
            <person name="Anantharaman K."/>
            <person name="Breier J.A."/>
            <person name="Dick G.J."/>
            <person name="Li M."/>
        </authorList>
    </citation>
    <scope>NUCLEOTIDE SEQUENCE</scope>
    <source>
        <strain evidence="12">SZUA-1501</strain>
    </source>
</reference>
<dbReference type="SUPFAM" id="SSF50249">
    <property type="entry name" value="Nucleic acid-binding proteins"/>
    <property type="match status" value="1"/>
</dbReference>
<proteinExistence type="predicted"/>
<dbReference type="Gene3D" id="3.10.28.10">
    <property type="entry name" value="Homing endonucleases"/>
    <property type="match status" value="1"/>
</dbReference>
<dbReference type="SMART" id="SM00305">
    <property type="entry name" value="HintC"/>
    <property type="match status" value="1"/>
</dbReference>
<dbReference type="InterPro" id="IPR016195">
    <property type="entry name" value="Pol/histidinol_Pase-like"/>
</dbReference>
<dbReference type="InterPro" id="IPR004365">
    <property type="entry name" value="NA-bd_OB_tRNA"/>
</dbReference>
<dbReference type="GO" id="GO:0016539">
    <property type="term" value="P:intein-mediated protein splicing"/>
    <property type="evidence" value="ECO:0007669"/>
    <property type="project" value="InterPro"/>
</dbReference>
<evidence type="ECO:0000256" key="4">
    <source>
        <dbReference type="ARBA" id="ARBA00022679"/>
    </source>
</evidence>
<evidence type="ECO:0000313" key="12">
    <source>
        <dbReference type="EMBL" id="HIP98220.1"/>
    </source>
</evidence>
<keyword evidence="7" id="KW-0068">Autocatalytic cleavage</keyword>
<evidence type="ECO:0000256" key="3">
    <source>
        <dbReference type="ARBA" id="ARBA00019114"/>
    </source>
</evidence>
<dbReference type="Pfam" id="PF14528">
    <property type="entry name" value="LAGLIDADG_3"/>
    <property type="match status" value="1"/>
</dbReference>
<dbReference type="GO" id="GO:0003887">
    <property type="term" value="F:DNA-directed DNA polymerase activity"/>
    <property type="evidence" value="ECO:0007669"/>
    <property type="project" value="UniProtKB-KW"/>
</dbReference>
<evidence type="ECO:0000256" key="1">
    <source>
        <dbReference type="ARBA" id="ARBA00004496"/>
    </source>
</evidence>
<dbReference type="SMART" id="SM00306">
    <property type="entry name" value="HintN"/>
    <property type="match status" value="1"/>
</dbReference>
<keyword evidence="8" id="KW-0239">DNA-directed DNA polymerase</keyword>
<dbReference type="Gene3D" id="2.40.50.140">
    <property type="entry name" value="Nucleic acid-binding proteins"/>
    <property type="match status" value="1"/>
</dbReference>
<dbReference type="InterPro" id="IPR012340">
    <property type="entry name" value="NA-bd_OB-fold"/>
</dbReference>
<evidence type="ECO:0000256" key="10">
    <source>
        <dbReference type="ARBA" id="ARBA00049244"/>
    </source>
</evidence>
<dbReference type="SUPFAM" id="SSF89550">
    <property type="entry name" value="PHP domain-like"/>
    <property type="match status" value="1"/>
</dbReference>
<dbReference type="InterPro" id="IPR004042">
    <property type="entry name" value="Intein_endonuc_central"/>
</dbReference>
<dbReference type="Gene3D" id="3.20.20.140">
    <property type="entry name" value="Metal-dependent hydrolases"/>
    <property type="match status" value="1"/>
</dbReference>
<evidence type="ECO:0000256" key="6">
    <source>
        <dbReference type="ARBA" id="ARBA00022705"/>
    </source>
</evidence>
<keyword evidence="4 12" id="KW-0808">Transferase</keyword>
<dbReference type="Gene3D" id="1.10.150.870">
    <property type="match status" value="1"/>
</dbReference>
<evidence type="ECO:0000313" key="13">
    <source>
        <dbReference type="Proteomes" id="UP000606463"/>
    </source>
</evidence>
<dbReference type="Pfam" id="PF01336">
    <property type="entry name" value="tRNA_anti-codon"/>
    <property type="match status" value="1"/>
</dbReference>
<comment type="subcellular location">
    <subcellularLocation>
        <location evidence="1">Cytoplasm</location>
    </subcellularLocation>
</comment>